<dbReference type="EMBL" id="JAEFBK010000013">
    <property type="protein sequence ID" value="KAG7534350.1"/>
    <property type="molecule type" value="Genomic_DNA"/>
</dbReference>
<evidence type="ECO:0000256" key="1">
    <source>
        <dbReference type="SAM" id="MobiDB-lite"/>
    </source>
</evidence>
<proteinExistence type="predicted"/>
<name>A0A8T1XRF2_9BRAS</name>
<protein>
    <submittedName>
        <fullName evidence="2">Uncharacterized protein</fullName>
    </submittedName>
</protein>
<feature type="region of interest" description="Disordered" evidence="1">
    <location>
        <begin position="1"/>
        <end position="20"/>
    </location>
</feature>
<sequence length="113" mass="12570">SASYVPTARSNNNHDMLVPRFRPEETTHTISLDIGVGIASSSPDHTPNEHPQRQRTRTEFIQQTQTNGAAGFRFVHGPPRGPYYGVNHQYNGSRETANEAQTGDISSSYSYSY</sequence>
<feature type="compositionally biased region" description="Polar residues" evidence="1">
    <location>
        <begin position="1"/>
        <end position="14"/>
    </location>
</feature>
<evidence type="ECO:0000313" key="3">
    <source>
        <dbReference type="Proteomes" id="UP000694240"/>
    </source>
</evidence>
<organism evidence="2 3">
    <name type="scientific">Arabidopsis thaliana x Arabidopsis arenosa</name>
    <dbReference type="NCBI Taxonomy" id="1240361"/>
    <lineage>
        <taxon>Eukaryota</taxon>
        <taxon>Viridiplantae</taxon>
        <taxon>Streptophyta</taxon>
        <taxon>Embryophyta</taxon>
        <taxon>Tracheophyta</taxon>
        <taxon>Spermatophyta</taxon>
        <taxon>Magnoliopsida</taxon>
        <taxon>eudicotyledons</taxon>
        <taxon>Gunneridae</taxon>
        <taxon>Pentapetalae</taxon>
        <taxon>rosids</taxon>
        <taxon>malvids</taxon>
        <taxon>Brassicales</taxon>
        <taxon>Brassicaceae</taxon>
        <taxon>Camelineae</taxon>
        <taxon>Arabidopsis</taxon>
    </lineage>
</organism>
<dbReference type="Proteomes" id="UP000694240">
    <property type="component" value="Chromosome 13"/>
</dbReference>
<feature type="compositionally biased region" description="Polar residues" evidence="1">
    <location>
        <begin position="88"/>
        <end position="113"/>
    </location>
</feature>
<evidence type="ECO:0000313" key="2">
    <source>
        <dbReference type="EMBL" id="KAG7534350.1"/>
    </source>
</evidence>
<reference evidence="2 3" key="1">
    <citation type="submission" date="2020-12" db="EMBL/GenBank/DDBJ databases">
        <title>Concerted genomic and epigenomic changes stabilize Arabidopsis allopolyploids.</title>
        <authorList>
            <person name="Chen Z."/>
        </authorList>
    </citation>
    <scope>NUCLEOTIDE SEQUENCE [LARGE SCALE GENOMIC DNA]</scope>
    <source>
        <strain evidence="2">Allo738</strain>
        <tissue evidence="2">Leaf</tissue>
    </source>
</reference>
<accession>A0A8T1XRF2</accession>
<comment type="caution">
    <text evidence="2">The sequence shown here is derived from an EMBL/GenBank/DDBJ whole genome shotgun (WGS) entry which is preliminary data.</text>
</comment>
<feature type="non-terminal residue" evidence="2">
    <location>
        <position position="1"/>
    </location>
</feature>
<gene>
    <name evidence="2" type="ORF">ISN45_Aa08g019130</name>
</gene>
<feature type="non-terminal residue" evidence="2">
    <location>
        <position position="113"/>
    </location>
</feature>
<feature type="region of interest" description="Disordered" evidence="1">
    <location>
        <begin position="72"/>
        <end position="113"/>
    </location>
</feature>
<keyword evidence="3" id="KW-1185">Reference proteome</keyword>
<dbReference type="AlphaFoldDB" id="A0A8T1XRF2"/>